<gene>
    <name evidence="2" type="ORF">GCM10017579_42840</name>
</gene>
<protein>
    <recommendedName>
        <fullName evidence="4">GerMN domain-containing protein</fullName>
    </recommendedName>
</protein>
<reference evidence="2" key="1">
    <citation type="journal article" date="2014" name="Int. J. Syst. Evol. Microbiol.">
        <title>Complete genome of a new Firmicutes species belonging to the dominant human colonic microbiota ('Ruminococcus bicirculans') reveals two chromosomes and a selective capacity to utilize plant glucans.</title>
        <authorList>
            <consortium name="NISC Comparative Sequencing Program"/>
            <person name="Wegmann U."/>
            <person name="Louis P."/>
            <person name="Goesmann A."/>
            <person name="Henrissat B."/>
            <person name="Duncan S.H."/>
            <person name="Flint H.J."/>
        </authorList>
    </citation>
    <scope>NUCLEOTIDE SEQUENCE</scope>
    <source>
        <strain evidence="2">VKM Ac-1246</strain>
    </source>
</reference>
<dbReference type="EMBL" id="BSEL01000010">
    <property type="protein sequence ID" value="GLJ70248.1"/>
    <property type="molecule type" value="Genomic_DNA"/>
</dbReference>
<keyword evidence="1" id="KW-0732">Signal</keyword>
<proteinExistence type="predicted"/>
<evidence type="ECO:0000256" key="1">
    <source>
        <dbReference type="SAM" id="SignalP"/>
    </source>
</evidence>
<sequence>MRSVRSTCLAALALALLTACGTQTSEVETGADAPTGLAAGTSLYFLDGDRLTLQVRKTGRLGTISDAVSLLLTGPGDSGLETGVEEVSMTRTEVTVTSGVITLRLPLATSEVEPLGVDQIVCTAAASHVQAGGSPDTRVRLLFTDVADEAGPGRTCPL</sequence>
<dbReference type="PROSITE" id="PS51257">
    <property type="entry name" value="PROKAR_LIPOPROTEIN"/>
    <property type="match status" value="1"/>
</dbReference>
<organism evidence="2 3">
    <name type="scientific">Nocardioides luteus</name>
    <dbReference type="NCBI Taxonomy" id="1844"/>
    <lineage>
        <taxon>Bacteria</taxon>
        <taxon>Bacillati</taxon>
        <taxon>Actinomycetota</taxon>
        <taxon>Actinomycetes</taxon>
        <taxon>Propionibacteriales</taxon>
        <taxon>Nocardioidaceae</taxon>
        <taxon>Nocardioides</taxon>
    </lineage>
</organism>
<feature type="signal peptide" evidence="1">
    <location>
        <begin position="1"/>
        <end position="24"/>
    </location>
</feature>
<dbReference type="Proteomes" id="UP001142292">
    <property type="component" value="Unassembled WGS sequence"/>
</dbReference>
<accession>A0ABQ5T2Y3</accession>
<reference evidence="2" key="2">
    <citation type="submission" date="2023-01" db="EMBL/GenBank/DDBJ databases">
        <authorList>
            <person name="Sun Q."/>
            <person name="Evtushenko L."/>
        </authorList>
    </citation>
    <scope>NUCLEOTIDE SEQUENCE</scope>
    <source>
        <strain evidence="2">VKM Ac-1246</strain>
    </source>
</reference>
<keyword evidence="3" id="KW-1185">Reference proteome</keyword>
<feature type="chain" id="PRO_5047284925" description="GerMN domain-containing protein" evidence="1">
    <location>
        <begin position="25"/>
        <end position="158"/>
    </location>
</feature>
<dbReference type="RefSeq" id="WP_189118457.1">
    <property type="nucleotide sequence ID" value="NZ_BMRK01000007.1"/>
</dbReference>
<evidence type="ECO:0000313" key="2">
    <source>
        <dbReference type="EMBL" id="GLJ70248.1"/>
    </source>
</evidence>
<name>A0ABQ5T2Y3_9ACTN</name>
<evidence type="ECO:0000313" key="3">
    <source>
        <dbReference type="Proteomes" id="UP001142292"/>
    </source>
</evidence>
<evidence type="ECO:0008006" key="4">
    <source>
        <dbReference type="Google" id="ProtNLM"/>
    </source>
</evidence>
<comment type="caution">
    <text evidence="2">The sequence shown here is derived from an EMBL/GenBank/DDBJ whole genome shotgun (WGS) entry which is preliminary data.</text>
</comment>